<dbReference type="EMBL" id="PFAR01000021">
    <property type="protein sequence ID" value="PIR93265.1"/>
    <property type="molecule type" value="Genomic_DNA"/>
</dbReference>
<evidence type="ECO:0000259" key="11">
    <source>
        <dbReference type="Pfam" id="PF05697"/>
    </source>
</evidence>
<dbReference type="GO" id="GO:0051083">
    <property type="term" value="P:'de novo' cotranslational protein folding"/>
    <property type="evidence" value="ECO:0007669"/>
    <property type="project" value="TreeGrafter"/>
</dbReference>
<dbReference type="GO" id="GO:0051301">
    <property type="term" value="P:cell division"/>
    <property type="evidence" value="ECO:0007669"/>
    <property type="project" value="UniProtKB-KW"/>
</dbReference>
<evidence type="ECO:0000256" key="4">
    <source>
        <dbReference type="ARBA" id="ARBA00016902"/>
    </source>
</evidence>
<dbReference type="GO" id="GO:0043335">
    <property type="term" value="P:protein unfolding"/>
    <property type="evidence" value="ECO:0007669"/>
    <property type="project" value="TreeGrafter"/>
</dbReference>
<dbReference type="HAMAP" id="MF_00303">
    <property type="entry name" value="Trigger_factor_Tig"/>
    <property type="match status" value="1"/>
</dbReference>
<dbReference type="SUPFAM" id="SSF54534">
    <property type="entry name" value="FKBP-like"/>
    <property type="match status" value="1"/>
</dbReference>
<dbReference type="NCBIfam" id="TIGR00115">
    <property type="entry name" value="tig"/>
    <property type="match status" value="1"/>
</dbReference>
<dbReference type="AlphaFoldDB" id="A0A2H0V2H2"/>
<dbReference type="InterPro" id="IPR036611">
    <property type="entry name" value="Trigger_fac_ribosome-bd_sf"/>
</dbReference>
<dbReference type="InterPro" id="IPR008881">
    <property type="entry name" value="Trigger_fac_ribosome-bd_bac"/>
</dbReference>
<evidence type="ECO:0000313" key="14">
    <source>
        <dbReference type="Proteomes" id="UP000228626"/>
    </source>
</evidence>
<dbReference type="Pfam" id="PF05698">
    <property type="entry name" value="Trigger_C"/>
    <property type="match status" value="1"/>
</dbReference>
<keyword evidence="9" id="KW-0132">Cell division</keyword>
<reference evidence="14" key="1">
    <citation type="submission" date="2017-09" db="EMBL/GenBank/DDBJ databases">
        <title>Depth-based differentiation of microbial function through sediment-hosted aquifers and enrichment of novel symbionts in the deep terrestrial subsurface.</title>
        <authorList>
            <person name="Probst A.J."/>
            <person name="Ladd B."/>
            <person name="Jarett J.K."/>
            <person name="Geller-Mcgrath D.E."/>
            <person name="Sieber C.M.K."/>
            <person name="Emerson J.B."/>
            <person name="Anantharaman K."/>
            <person name="Thomas B.C."/>
            <person name="Malmstrom R."/>
            <person name="Stieglmeier M."/>
            <person name="Klingl A."/>
            <person name="Woyke T."/>
            <person name="Ryan C.M."/>
            <person name="Banfield J.F."/>
        </authorList>
    </citation>
    <scope>NUCLEOTIDE SEQUENCE [LARGE SCALE GENOMIC DNA]</scope>
</reference>
<evidence type="ECO:0000256" key="8">
    <source>
        <dbReference type="ARBA" id="ARBA00029986"/>
    </source>
</evidence>
<feature type="domain" description="Trigger factor C-terminal" evidence="12">
    <location>
        <begin position="272"/>
        <end position="430"/>
    </location>
</feature>
<feature type="domain" description="PPIase FKBP-type" evidence="10">
    <location>
        <begin position="166"/>
        <end position="246"/>
    </location>
</feature>
<evidence type="ECO:0000256" key="1">
    <source>
        <dbReference type="ARBA" id="ARBA00000971"/>
    </source>
</evidence>
<dbReference type="EC" id="5.2.1.8" evidence="3 9"/>
<dbReference type="InterPro" id="IPR046357">
    <property type="entry name" value="PPIase_dom_sf"/>
</dbReference>
<feature type="domain" description="Trigger factor ribosome-binding bacterial" evidence="11">
    <location>
        <begin position="1"/>
        <end position="147"/>
    </location>
</feature>
<evidence type="ECO:0000256" key="5">
    <source>
        <dbReference type="ARBA" id="ARBA00023110"/>
    </source>
</evidence>
<dbReference type="Gene3D" id="3.30.70.1050">
    <property type="entry name" value="Trigger factor ribosome-binding domain"/>
    <property type="match status" value="1"/>
</dbReference>
<comment type="subcellular location">
    <subcellularLocation>
        <location evidence="9">Cytoplasm</location>
    </subcellularLocation>
    <text evidence="9">About half TF is bound to the ribosome near the polypeptide exit tunnel while the other half is free in the cytoplasm.</text>
</comment>
<dbReference type="Gene3D" id="1.10.3120.10">
    <property type="entry name" value="Trigger factor, C-terminal domain"/>
    <property type="match status" value="1"/>
</dbReference>
<dbReference type="InterPro" id="IPR037041">
    <property type="entry name" value="Trigger_fac_C_sf"/>
</dbReference>
<dbReference type="GO" id="GO:0043022">
    <property type="term" value="F:ribosome binding"/>
    <property type="evidence" value="ECO:0007669"/>
    <property type="project" value="TreeGrafter"/>
</dbReference>
<protein>
    <recommendedName>
        <fullName evidence="4 9">Trigger factor</fullName>
        <shortName evidence="9">TF</shortName>
        <ecNumber evidence="3 9">5.2.1.8</ecNumber>
    </recommendedName>
    <alternativeName>
        <fullName evidence="8 9">PPIase</fullName>
    </alternativeName>
</protein>
<comment type="catalytic activity">
    <reaction evidence="1 9">
        <text>[protein]-peptidylproline (omega=180) = [protein]-peptidylproline (omega=0)</text>
        <dbReference type="Rhea" id="RHEA:16237"/>
        <dbReference type="Rhea" id="RHEA-COMP:10747"/>
        <dbReference type="Rhea" id="RHEA-COMP:10748"/>
        <dbReference type="ChEBI" id="CHEBI:83833"/>
        <dbReference type="ChEBI" id="CHEBI:83834"/>
        <dbReference type="EC" id="5.2.1.8"/>
    </reaction>
</comment>
<evidence type="ECO:0000259" key="10">
    <source>
        <dbReference type="Pfam" id="PF00254"/>
    </source>
</evidence>
<evidence type="ECO:0000256" key="2">
    <source>
        <dbReference type="ARBA" id="ARBA00005464"/>
    </source>
</evidence>
<dbReference type="GO" id="GO:0003755">
    <property type="term" value="F:peptidyl-prolyl cis-trans isomerase activity"/>
    <property type="evidence" value="ECO:0007669"/>
    <property type="project" value="UniProtKB-UniRule"/>
</dbReference>
<keyword evidence="7 9" id="KW-0413">Isomerase</keyword>
<evidence type="ECO:0000259" key="12">
    <source>
        <dbReference type="Pfam" id="PF05698"/>
    </source>
</evidence>
<evidence type="ECO:0000256" key="3">
    <source>
        <dbReference type="ARBA" id="ARBA00013194"/>
    </source>
</evidence>
<dbReference type="GO" id="GO:0015031">
    <property type="term" value="P:protein transport"/>
    <property type="evidence" value="ECO:0007669"/>
    <property type="project" value="UniProtKB-UniRule"/>
</dbReference>
<dbReference type="SUPFAM" id="SSF109998">
    <property type="entry name" value="Triger factor/SurA peptide-binding domain-like"/>
    <property type="match status" value="1"/>
</dbReference>
<dbReference type="Gene3D" id="3.10.50.40">
    <property type="match status" value="1"/>
</dbReference>
<dbReference type="SUPFAM" id="SSF102735">
    <property type="entry name" value="Trigger factor ribosome-binding domain"/>
    <property type="match status" value="1"/>
</dbReference>
<evidence type="ECO:0000256" key="7">
    <source>
        <dbReference type="ARBA" id="ARBA00023235"/>
    </source>
</evidence>
<keyword evidence="5 9" id="KW-0697">Rotamase</keyword>
<evidence type="ECO:0000256" key="6">
    <source>
        <dbReference type="ARBA" id="ARBA00023186"/>
    </source>
</evidence>
<sequence>MNVQKNKIQEELEITVELSVEEMKPHIKKACEIISQDMKIEGFRPGHVPFNILKNQVGEITILQEAANIAVNKTVADVIKNNIAEDDKPIGQPQIRITKVAPNNPVEYKINVSLMPEVKLEKYKDLGIKKEEVKIEEAKVDGVIEDLRNMRAQEKIKTAETHSDVSAQDGDKILIDIQMFLDKVPIEGGQGKSTAVLIGGDYIIPGFDKQLIGAKKAETREFKLPYPKDHYQKNLSGKLVEFKVDIKEIYEREVPKFNDEFAKNLGAKDAGDLKKKIRENLEIEQKQKIGQKTMLLIFNKLLDSATFSHVPETMVETEARNMVHELKHNVEQQGGKFEDYLMHIKKNAAELEKELKPEAVKRIKTSLIISKIAQKEGIKVEEKELEEAVEKQLGAYKDMPEARKKSDTPDFRNYLQYNMLNQKVIDKLKEWNVVK</sequence>
<dbReference type="PANTHER" id="PTHR30560">
    <property type="entry name" value="TRIGGER FACTOR CHAPERONE AND PEPTIDYL-PROLYL CIS/TRANS ISOMERASE"/>
    <property type="match status" value="1"/>
</dbReference>
<dbReference type="InterPro" id="IPR027304">
    <property type="entry name" value="Trigger_fact/SurA_dom_sf"/>
</dbReference>
<comment type="similarity">
    <text evidence="2 9">Belongs to the FKBP-type PPIase family. Tig subfamily.</text>
</comment>
<comment type="domain">
    <text evidence="9">Consists of 3 domains; the N-terminus binds the ribosome, the middle domain has PPIase activity, while the C-terminus has intrinsic chaperone activity on its own.</text>
</comment>
<comment type="function">
    <text evidence="9">Involved in protein export. Acts as a chaperone by maintaining the newly synthesized protein in an open conformation. Functions as a peptidyl-prolyl cis-trans isomerase.</text>
</comment>
<comment type="caution">
    <text evidence="13">The sequence shown here is derived from an EMBL/GenBank/DDBJ whole genome shotgun (WGS) entry which is preliminary data.</text>
</comment>
<organism evidence="13 14">
    <name type="scientific">Candidatus Falkowbacteria bacterium CG10_big_fil_rev_8_21_14_0_10_43_10</name>
    <dbReference type="NCBI Taxonomy" id="1974567"/>
    <lineage>
        <taxon>Bacteria</taxon>
        <taxon>Candidatus Falkowiibacteriota</taxon>
    </lineage>
</organism>
<dbReference type="PIRSF" id="PIRSF003095">
    <property type="entry name" value="Trigger_factor"/>
    <property type="match status" value="1"/>
</dbReference>
<dbReference type="Pfam" id="PF05697">
    <property type="entry name" value="Trigger_N"/>
    <property type="match status" value="1"/>
</dbReference>
<keyword evidence="9" id="KW-0963">Cytoplasm</keyword>
<evidence type="ECO:0000256" key="9">
    <source>
        <dbReference type="HAMAP-Rule" id="MF_00303"/>
    </source>
</evidence>
<proteinExistence type="inferred from homology"/>
<keyword evidence="6 9" id="KW-0143">Chaperone</keyword>
<keyword evidence="9" id="KW-0131">Cell cycle</keyword>
<accession>A0A2H0V2H2</accession>
<dbReference type="InterPro" id="IPR005215">
    <property type="entry name" value="Trig_fac"/>
</dbReference>
<dbReference type="GO" id="GO:0005737">
    <property type="term" value="C:cytoplasm"/>
    <property type="evidence" value="ECO:0007669"/>
    <property type="project" value="UniProtKB-SubCell"/>
</dbReference>
<dbReference type="GO" id="GO:0044183">
    <property type="term" value="F:protein folding chaperone"/>
    <property type="evidence" value="ECO:0007669"/>
    <property type="project" value="TreeGrafter"/>
</dbReference>
<evidence type="ECO:0000313" key="13">
    <source>
        <dbReference type="EMBL" id="PIR93265.1"/>
    </source>
</evidence>
<dbReference type="PANTHER" id="PTHR30560:SF3">
    <property type="entry name" value="TRIGGER FACTOR-LIKE PROTEIN TIG, CHLOROPLASTIC"/>
    <property type="match status" value="1"/>
</dbReference>
<dbReference type="Pfam" id="PF00254">
    <property type="entry name" value="FKBP_C"/>
    <property type="match status" value="1"/>
</dbReference>
<dbReference type="InterPro" id="IPR001179">
    <property type="entry name" value="PPIase_FKBP_dom"/>
</dbReference>
<name>A0A2H0V2H2_9BACT</name>
<gene>
    <name evidence="9 13" type="primary">tig</name>
    <name evidence="13" type="ORF">COT99_01680</name>
</gene>
<dbReference type="InterPro" id="IPR008880">
    <property type="entry name" value="Trigger_fac_C"/>
</dbReference>
<dbReference type="Proteomes" id="UP000228626">
    <property type="component" value="Unassembled WGS sequence"/>
</dbReference>